<dbReference type="GO" id="GO:0006508">
    <property type="term" value="P:proteolysis"/>
    <property type="evidence" value="ECO:0007669"/>
    <property type="project" value="UniProtKB-KW"/>
</dbReference>
<name>A0A9D9DT23_9BACT</name>
<feature type="domain" description="Peptidase M16 N-terminal" evidence="6">
    <location>
        <begin position="15"/>
        <end position="130"/>
    </location>
</feature>
<keyword evidence="3" id="KW-0378">Hydrolase</keyword>
<keyword evidence="2" id="KW-0645">Protease</keyword>
<dbReference type="EMBL" id="JADIMZ010000137">
    <property type="protein sequence ID" value="MBO8433434.1"/>
    <property type="molecule type" value="Genomic_DNA"/>
</dbReference>
<dbReference type="Pfam" id="PF00675">
    <property type="entry name" value="Peptidase_M16"/>
    <property type="match status" value="1"/>
</dbReference>
<dbReference type="Pfam" id="PF05193">
    <property type="entry name" value="Peptidase_M16_C"/>
    <property type="match status" value="1"/>
</dbReference>
<evidence type="ECO:0000256" key="4">
    <source>
        <dbReference type="ARBA" id="ARBA00022833"/>
    </source>
</evidence>
<sequence>MQIDYKETVLDNGLRVLVHKDDTTSMVAFNLIYDVGSKDENPEKTGFAHLFEHLMFSGSKHVKDFDMELDRVGGSNNAFTNNDFTNYYILIPKDSLEVAFRIESDRMSDLTINQKKLDIQKGVVIEEFKERCLNQPYGDSDLLVRPLSYKVHPYAWSTIGKSVEQIESVSLKDVREFYATYYKPDNAILTVAGPVEAEEIFEMSRKWFGHIPRGNRPPRRLPVEPQQKEARRESVTRDVPANALYKTYHIGERLSDDFYVFDLVSDILSNGESSRFYTRLVKEKKLFNSVNAYVSGDIEAGLFLVSGFLEEGVAFETAEKAVDEEIARLVQEDIPEMELQKVKNKVEAALLYSNMKAMDKAMNLGYFALMGDASVLSREDAKYRAIQAGDMQEAVARCLRQENSNTLYYKASGNAGPACIMEEEE</sequence>
<evidence type="ECO:0000313" key="8">
    <source>
        <dbReference type="EMBL" id="MBO8433434.1"/>
    </source>
</evidence>
<evidence type="ECO:0000256" key="2">
    <source>
        <dbReference type="ARBA" id="ARBA00022670"/>
    </source>
</evidence>
<dbReference type="GO" id="GO:0046872">
    <property type="term" value="F:metal ion binding"/>
    <property type="evidence" value="ECO:0007669"/>
    <property type="project" value="InterPro"/>
</dbReference>
<gene>
    <name evidence="8" type="ORF">IAB08_09125</name>
</gene>
<keyword evidence="4" id="KW-0862">Zinc</keyword>
<dbReference type="InterPro" id="IPR050626">
    <property type="entry name" value="Peptidase_M16"/>
</dbReference>
<dbReference type="InterPro" id="IPR011765">
    <property type="entry name" value="Pept_M16_N"/>
</dbReference>
<dbReference type="Gene3D" id="3.30.830.10">
    <property type="entry name" value="Metalloenzyme, LuxS/M16 peptidase-like"/>
    <property type="match status" value="2"/>
</dbReference>
<dbReference type="PANTHER" id="PTHR43690">
    <property type="entry name" value="NARDILYSIN"/>
    <property type="match status" value="1"/>
</dbReference>
<proteinExistence type="inferred from homology"/>
<dbReference type="InterPro" id="IPR007863">
    <property type="entry name" value="Peptidase_M16_C"/>
</dbReference>
<evidence type="ECO:0000256" key="5">
    <source>
        <dbReference type="ARBA" id="ARBA00023049"/>
    </source>
</evidence>
<dbReference type="Proteomes" id="UP000823612">
    <property type="component" value="Unassembled WGS sequence"/>
</dbReference>
<dbReference type="GO" id="GO:0008237">
    <property type="term" value="F:metallopeptidase activity"/>
    <property type="evidence" value="ECO:0007669"/>
    <property type="project" value="UniProtKB-KW"/>
</dbReference>
<protein>
    <submittedName>
        <fullName evidence="8">Insulinase family protein</fullName>
    </submittedName>
</protein>
<evidence type="ECO:0000259" key="7">
    <source>
        <dbReference type="Pfam" id="PF05193"/>
    </source>
</evidence>
<evidence type="ECO:0000313" key="9">
    <source>
        <dbReference type="Proteomes" id="UP000823612"/>
    </source>
</evidence>
<dbReference type="SUPFAM" id="SSF63411">
    <property type="entry name" value="LuxS/MPP-like metallohydrolase"/>
    <property type="match status" value="2"/>
</dbReference>
<dbReference type="InterPro" id="IPR011249">
    <property type="entry name" value="Metalloenz_LuxS/M16"/>
</dbReference>
<evidence type="ECO:0000259" key="6">
    <source>
        <dbReference type="Pfam" id="PF00675"/>
    </source>
</evidence>
<evidence type="ECO:0000256" key="1">
    <source>
        <dbReference type="ARBA" id="ARBA00007261"/>
    </source>
</evidence>
<feature type="domain" description="Peptidase M16 C-terminal" evidence="7">
    <location>
        <begin position="168"/>
        <end position="345"/>
    </location>
</feature>
<keyword evidence="5" id="KW-0482">Metalloprotease</keyword>
<dbReference type="PANTHER" id="PTHR43690:SF17">
    <property type="entry name" value="PROTEIN YHJJ"/>
    <property type="match status" value="1"/>
</dbReference>
<organism evidence="8 9">
    <name type="scientific">Candidatus Pullibacteroides excrementavium</name>
    <dbReference type="NCBI Taxonomy" id="2840905"/>
    <lineage>
        <taxon>Bacteria</taxon>
        <taxon>Pseudomonadati</taxon>
        <taxon>Bacteroidota</taxon>
        <taxon>Bacteroidia</taxon>
        <taxon>Bacteroidales</taxon>
        <taxon>Candidatus Pullibacteroides</taxon>
    </lineage>
</organism>
<comment type="similarity">
    <text evidence="1">Belongs to the peptidase M16 family.</text>
</comment>
<accession>A0A9D9DT23</accession>
<dbReference type="AlphaFoldDB" id="A0A9D9DT23"/>
<reference evidence="8" key="1">
    <citation type="submission" date="2020-10" db="EMBL/GenBank/DDBJ databases">
        <authorList>
            <person name="Gilroy R."/>
        </authorList>
    </citation>
    <scope>NUCLEOTIDE SEQUENCE</scope>
    <source>
        <strain evidence="8">2889</strain>
    </source>
</reference>
<comment type="caution">
    <text evidence="8">The sequence shown here is derived from an EMBL/GenBank/DDBJ whole genome shotgun (WGS) entry which is preliminary data.</text>
</comment>
<reference evidence="8" key="2">
    <citation type="journal article" date="2021" name="PeerJ">
        <title>Extensive microbial diversity within the chicken gut microbiome revealed by metagenomics and culture.</title>
        <authorList>
            <person name="Gilroy R."/>
            <person name="Ravi A."/>
            <person name="Getino M."/>
            <person name="Pursley I."/>
            <person name="Horton D.L."/>
            <person name="Alikhan N.F."/>
            <person name="Baker D."/>
            <person name="Gharbi K."/>
            <person name="Hall N."/>
            <person name="Watson M."/>
            <person name="Adriaenssens E.M."/>
            <person name="Foster-Nyarko E."/>
            <person name="Jarju S."/>
            <person name="Secka A."/>
            <person name="Antonio M."/>
            <person name="Oren A."/>
            <person name="Chaudhuri R.R."/>
            <person name="La Ragione R."/>
            <person name="Hildebrand F."/>
            <person name="Pallen M.J."/>
        </authorList>
    </citation>
    <scope>NUCLEOTIDE SEQUENCE</scope>
    <source>
        <strain evidence="8">2889</strain>
    </source>
</reference>
<evidence type="ECO:0000256" key="3">
    <source>
        <dbReference type="ARBA" id="ARBA00022801"/>
    </source>
</evidence>